<accession>A0AAV7WHK4</accession>
<proteinExistence type="predicted"/>
<keyword evidence="2" id="KW-1185">Reference proteome</keyword>
<dbReference type="EMBL" id="JANPWB010000001">
    <property type="protein sequence ID" value="KAJ1213543.1"/>
    <property type="molecule type" value="Genomic_DNA"/>
</dbReference>
<gene>
    <name evidence="1" type="ORF">NDU88_001177</name>
</gene>
<protein>
    <submittedName>
        <fullName evidence="1">Uncharacterized protein</fullName>
    </submittedName>
</protein>
<dbReference type="AlphaFoldDB" id="A0AAV7WHK4"/>
<sequence length="83" mass="9455">MTLVFLSVQESALRETNCKVPVFFRYCGNCGEDRKYQVGTQEERCCMDKPVAVKEDQLKNQQLSTVDMCFLDYTGEAQVSVDS</sequence>
<organism evidence="1 2">
    <name type="scientific">Pleurodeles waltl</name>
    <name type="common">Iberian ribbed newt</name>
    <dbReference type="NCBI Taxonomy" id="8319"/>
    <lineage>
        <taxon>Eukaryota</taxon>
        <taxon>Metazoa</taxon>
        <taxon>Chordata</taxon>
        <taxon>Craniata</taxon>
        <taxon>Vertebrata</taxon>
        <taxon>Euteleostomi</taxon>
        <taxon>Amphibia</taxon>
        <taxon>Batrachia</taxon>
        <taxon>Caudata</taxon>
        <taxon>Salamandroidea</taxon>
        <taxon>Salamandridae</taxon>
        <taxon>Pleurodelinae</taxon>
        <taxon>Pleurodeles</taxon>
    </lineage>
</organism>
<reference evidence="1" key="1">
    <citation type="journal article" date="2022" name="bioRxiv">
        <title>Sequencing and chromosome-scale assembly of the giantPleurodeles waltlgenome.</title>
        <authorList>
            <person name="Brown T."/>
            <person name="Elewa A."/>
            <person name="Iarovenko S."/>
            <person name="Subramanian E."/>
            <person name="Araus A.J."/>
            <person name="Petzold A."/>
            <person name="Susuki M."/>
            <person name="Suzuki K.-i.T."/>
            <person name="Hayashi T."/>
            <person name="Toyoda A."/>
            <person name="Oliveira C."/>
            <person name="Osipova E."/>
            <person name="Leigh N.D."/>
            <person name="Simon A."/>
            <person name="Yun M.H."/>
        </authorList>
    </citation>
    <scope>NUCLEOTIDE SEQUENCE</scope>
    <source>
        <strain evidence="1">20211129_DDA</strain>
        <tissue evidence="1">Liver</tissue>
    </source>
</reference>
<comment type="caution">
    <text evidence="1">The sequence shown here is derived from an EMBL/GenBank/DDBJ whole genome shotgun (WGS) entry which is preliminary data.</text>
</comment>
<name>A0AAV7WHK4_PLEWA</name>
<evidence type="ECO:0000313" key="2">
    <source>
        <dbReference type="Proteomes" id="UP001066276"/>
    </source>
</evidence>
<dbReference type="Proteomes" id="UP001066276">
    <property type="component" value="Chromosome 1_1"/>
</dbReference>
<evidence type="ECO:0000313" key="1">
    <source>
        <dbReference type="EMBL" id="KAJ1213543.1"/>
    </source>
</evidence>